<dbReference type="PROSITE" id="PS00894">
    <property type="entry name" value="HTH_DEOR_1"/>
    <property type="match status" value="1"/>
</dbReference>
<dbReference type="PANTHER" id="PTHR30363:SF4">
    <property type="entry name" value="GLYCEROL-3-PHOSPHATE REGULON REPRESSOR"/>
    <property type="match status" value="1"/>
</dbReference>
<name>A0A4Z1DS16_9STRE</name>
<dbReference type="InterPro" id="IPR036390">
    <property type="entry name" value="WH_DNA-bd_sf"/>
</dbReference>
<evidence type="ECO:0000256" key="6">
    <source>
        <dbReference type="ARBA" id="ARBA00024937"/>
    </source>
</evidence>
<dbReference type="Pfam" id="PF08220">
    <property type="entry name" value="HTH_DeoR"/>
    <property type="match status" value="1"/>
</dbReference>
<sequence length="251" mass="28423">MKKQERLNEIINLVNKAGTVYVQDIMESMQVSDMTVRRDLIELEKQGLLIRVRNGAKSNQFLPSRELPHEEKLLKNILAKREVAKKASELIKEGESIFLGPGTSVEVLSEAINNKELRVVTNCLPIFQELLKKKSDTFKVILLGGELRETSQAFVGEITNTLMERMYFHKMFFSGNGIVDGRVLTSSFEEAYTQKLALERSSEAYLLIDSSKIGKEDFTSICSLKKVTAVITDDASEKAHEELEEYTRVIV</sequence>
<dbReference type="GeneID" id="93921113"/>
<evidence type="ECO:0000256" key="5">
    <source>
        <dbReference type="ARBA" id="ARBA00023163"/>
    </source>
</evidence>
<evidence type="ECO:0000256" key="4">
    <source>
        <dbReference type="ARBA" id="ARBA00023125"/>
    </source>
</evidence>
<keyword evidence="5" id="KW-0804">Transcription</keyword>
<keyword evidence="9" id="KW-1185">Reference proteome</keyword>
<dbReference type="InterPro" id="IPR014036">
    <property type="entry name" value="DeoR-like_C"/>
</dbReference>
<proteinExistence type="predicted"/>
<dbReference type="AlphaFoldDB" id="A0A4Z1DS16"/>
<dbReference type="InterPro" id="IPR036388">
    <property type="entry name" value="WH-like_DNA-bd_sf"/>
</dbReference>
<accession>A0A4Z1DS16</accession>
<dbReference type="RefSeq" id="WP_006595008.1">
    <property type="nucleotide sequence ID" value="NZ_JADMRL010000004.1"/>
</dbReference>
<comment type="function">
    <text evidence="6">Repressor of the lactose catabolism operon. Galactose-6-phosphate is the inducer.</text>
</comment>
<evidence type="ECO:0000256" key="1">
    <source>
        <dbReference type="ARBA" id="ARBA00021390"/>
    </source>
</evidence>
<evidence type="ECO:0000256" key="2">
    <source>
        <dbReference type="ARBA" id="ARBA00022491"/>
    </source>
</evidence>
<dbReference type="PANTHER" id="PTHR30363">
    <property type="entry name" value="HTH-TYPE TRANSCRIPTIONAL REGULATOR SRLR-RELATED"/>
    <property type="match status" value="1"/>
</dbReference>
<organism evidence="8 9">
    <name type="scientific">Streptococcus rubneri</name>
    <dbReference type="NCBI Taxonomy" id="1234680"/>
    <lineage>
        <taxon>Bacteria</taxon>
        <taxon>Bacillati</taxon>
        <taxon>Bacillota</taxon>
        <taxon>Bacilli</taxon>
        <taxon>Lactobacillales</taxon>
        <taxon>Streptococcaceae</taxon>
        <taxon>Streptococcus</taxon>
    </lineage>
</organism>
<keyword evidence="3" id="KW-0805">Transcription regulation</keyword>
<dbReference type="Gene3D" id="1.10.10.10">
    <property type="entry name" value="Winged helix-like DNA-binding domain superfamily/Winged helix DNA-binding domain"/>
    <property type="match status" value="1"/>
</dbReference>
<protein>
    <recommendedName>
        <fullName evidence="1">Lactose phosphotransferase system repressor</fullName>
    </recommendedName>
</protein>
<dbReference type="InterPro" id="IPR037171">
    <property type="entry name" value="NagB/RpiA_transferase-like"/>
</dbReference>
<dbReference type="InterPro" id="IPR050313">
    <property type="entry name" value="Carb_Metab_HTH_regulators"/>
</dbReference>
<dbReference type="SMART" id="SM00420">
    <property type="entry name" value="HTH_DEOR"/>
    <property type="match status" value="1"/>
</dbReference>
<evidence type="ECO:0000256" key="3">
    <source>
        <dbReference type="ARBA" id="ARBA00023015"/>
    </source>
</evidence>
<dbReference type="EMBL" id="SRRP01000002">
    <property type="protein sequence ID" value="TGN91251.1"/>
    <property type="molecule type" value="Genomic_DNA"/>
</dbReference>
<comment type="caution">
    <text evidence="8">The sequence shown here is derived from an EMBL/GenBank/DDBJ whole genome shotgun (WGS) entry which is preliminary data.</text>
</comment>
<evidence type="ECO:0000259" key="7">
    <source>
        <dbReference type="PROSITE" id="PS51000"/>
    </source>
</evidence>
<dbReference type="SUPFAM" id="SSF100950">
    <property type="entry name" value="NagB/RpiA/CoA transferase-like"/>
    <property type="match status" value="1"/>
</dbReference>
<dbReference type="InterPro" id="IPR001034">
    <property type="entry name" value="DeoR_HTH"/>
</dbReference>
<dbReference type="PROSITE" id="PS51000">
    <property type="entry name" value="HTH_DEOR_2"/>
    <property type="match status" value="1"/>
</dbReference>
<dbReference type="Pfam" id="PF00455">
    <property type="entry name" value="DeoRC"/>
    <property type="match status" value="1"/>
</dbReference>
<feature type="domain" description="HTH deoR-type" evidence="7">
    <location>
        <begin position="3"/>
        <end position="58"/>
    </location>
</feature>
<evidence type="ECO:0000313" key="8">
    <source>
        <dbReference type="EMBL" id="TGN91251.1"/>
    </source>
</evidence>
<dbReference type="PRINTS" id="PR00037">
    <property type="entry name" value="HTHLACR"/>
</dbReference>
<dbReference type="OrthoDB" id="9798651at2"/>
<dbReference type="InterPro" id="IPR018356">
    <property type="entry name" value="Tscrpt_reg_HTH_DeoR_CS"/>
</dbReference>
<evidence type="ECO:0000313" key="9">
    <source>
        <dbReference type="Proteomes" id="UP000297986"/>
    </source>
</evidence>
<dbReference type="Gene3D" id="3.40.50.1360">
    <property type="match status" value="1"/>
</dbReference>
<keyword evidence="4" id="KW-0238">DNA-binding</keyword>
<dbReference type="SMART" id="SM01134">
    <property type="entry name" value="DeoRC"/>
    <property type="match status" value="1"/>
</dbReference>
<reference evidence="8 9" key="1">
    <citation type="submission" date="2019-04" db="EMBL/GenBank/DDBJ databases">
        <title>Genome sequencing of Streptococcus rubneri DSM 26920(T).</title>
        <authorList>
            <person name="Kook J.-K."/>
            <person name="Park S.-N."/>
            <person name="Lim Y.K."/>
        </authorList>
    </citation>
    <scope>NUCLEOTIDE SEQUENCE [LARGE SCALE GENOMIC DNA]</scope>
    <source>
        <strain evidence="8 9">DSM 26920</strain>
    </source>
</reference>
<dbReference type="SUPFAM" id="SSF46785">
    <property type="entry name" value="Winged helix' DNA-binding domain"/>
    <property type="match status" value="1"/>
</dbReference>
<keyword evidence="2" id="KW-0678">Repressor</keyword>
<dbReference type="GO" id="GO:0003700">
    <property type="term" value="F:DNA-binding transcription factor activity"/>
    <property type="evidence" value="ECO:0007669"/>
    <property type="project" value="InterPro"/>
</dbReference>
<dbReference type="GO" id="GO:0003677">
    <property type="term" value="F:DNA binding"/>
    <property type="evidence" value="ECO:0007669"/>
    <property type="project" value="UniProtKB-KW"/>
</dbReference>
<dbReference type="Proteomes" id="UP000297986">
    <property type="component" value="Unassembled WGS sequence"/>
</dbReference>
<gene>
    <name evidence="8" type="ORF">E5S68_09105</name>
</gene>